<organism evidence="10 11">
    <name type="scientific">Rehmannia glutinosa</name>
    <name type="common">Chinese foxglove</name>
    <dbReference type="NCBI Taxonomy" id="99300"/>
    <lineage>
        <taxon>Eukaryota</taxon>
        <taxon>Viridiplantae</taxon>
        <taxon>Streptophyta</taxon>
        <taxon>Embryophyta</taxon>
        <taxon>Tracheophyta</taxon>
        <taxon>Spermatophyta</taxon>
        <taxon>Magnoliopsida</taxon>
        <taxon>eudicotyledons</taxon>
        <taxon>Gunneridae</taxon>
        <taxon>Pentapetalae</taxon>
        <taxon>asterids</taxon>
        <taxon>lamiids</taxon>
        <taxon>Lamiales</taxon>
        <taxon>Orobanchaceae</taxon>
        <taxon>Rehmannieae</taxon>
        <taxon>Rehmannia</taxon>
    </lineage>
</organism>
<comment type="caution">
    <text evidence="10">The sequence shown here is derived from an EMBL/GenBank/DDBJ whole genome shotgun (WGS) entry which is preliminary data.</text>
</comment>
<dbReference type="PANTHER" id="PTHR48007:SF84">
    <property type="entry name" value="(WILD MALAYSIAN BANANA) HYPOTHETICAL PROTEIN"/>
    <property type="match status" value="1"/>
</dbReference>
<feature type="chain" id="PRO_5045240154" description="Protein kinase domain-containing protein" evidence="8">
    <location>
        <begin position="25"/>
        <end position="688"/>
    </location>
</feature>
<keyword evidence="6" id="KW-0472">Membrane</keyword>
<dbReference type="InterPro" id="IPR032675">
    <property type="entry name" value="LRR_dom_sf"/>
</dbReference>
<dbReference type="PANTHER" id="PTHR48007">
    <property type="entry name" value="LEUCINE-RICH REPEAT RECEPTOR-LIKE PROTEIN KINASE PXC1"/>
    <property type="match status" value="1"/>
</dbReference>
<evidence type="ECO:0000256" key="3">
    <source>
        <dbReference type="ARBA" id="ARBA00022692"/>
    </source>
</evidence>
<evidence type="ECO:0000313" key="11">
    <source>
        <dbReference type="Proteomes" id="UP001318860"/>
    </source>
</evidence>
<dbReference type="PRINTS" id="PR00019">
    <property type="entry name" value="LEURICHRPT"/>
</dbReference>
<evidence type="ECO:0000256" key="1">
    <source>
        <dbReference type="ARBA" id="ARBA00004370"/>
    </source>
</evidence>
<proteinExistence type="predicted"/>
<keyword evidence="3" id="KW-0812">Transmembrane</keyword>
<feature type="domain" description="Protein kinase" evidence="9">
    <location>
        <begin position="416"/>
        <end position="684"/>
    </location>
</feature>
<dbReference type="InterPro" id="IPR001611">
    <property type="entry name" value="Leu-rich_rpt"/>
</dbReference>
<keyword evidence="2" id="KW-0433">Leucine-rich repeat</keyword>
<keyword evidence="8" id="KW-0732">Signal</keyword>
<evidence type="ECO:0000259" key="9">
    <source>
        <dbReference type="PROSITE" id="PS50011"/>
    </source>
</evidence>
<dbReference type="Gene3D" id="3.30.200.20">
    <property type="entry name" value="Phosphorylase Kinase, domain 1"/>
    <property type="match status" value="1"/>
</dbReference>
<dbReference type="Gene3D" id="1.10.510.10">
    <property type="entry name" value="Transferase(Phosphotransferase) domain 1"/>
    <property type="match status" value="2"/>
</dbReference>
<keyword evidence="4" id="KW-0677">Repeat</keyword>
<reference evidence="10 11" key="1">
    <citation type="journal article" date="2021" name="Comput. Struct. Biotechnol. J.">
        <title>De novo genome assembly of the potent medicinal plant Rehmannia glutinosa using nanopore technology.</title>
        <authorList>
            <person name="Ma L."/>
            <person name="Dong C."/>
            <person name="Song C."/>
            <person name="Wang X."/>
            <person name="Zheng X."/>
            <person name="Niu Y."/>
            <person name="Chen S."/>
            <person name="Feng W."/>
        </authorList>
    </citation>
    <scope>NUCLEOTIDE SEQUENCE [LARGE SCALE GENOMIC DNA]</scope>
    <source>
        <strain evidence="10">DH-2019</strain>
    </source>
</reference>
<evidence type="ECO:0000256" key="4">
    <source>
        <dbReference type="ARBA" id="ARBA00022737"/>
    </source>
</evidence>
<dbReference type="Proteomes" id="UP001318860">
    <property type="component" value="Unassembled WGS sequence"/>
</dbReference>
<dbReference type="Pfam" id="PF13855">
    <property type="entry name" value="LRR_8"/>
    <property type="match status" value="1"/>
</dbReference>
<feature type="region of interest" description="Disordered" evidence="7">
    <location>
        <begin position="283"/>
        <end position="302"/>
    </location>
</feature>
<keyword evidence="5" id="KW-1133">Transmembrane helix</keyword>
<dbReference type="InterPro" id="IPR011009">
    <property type="entry name" value="Kinase-like_dom_sf"/>
</dbReference>
<feature type="signal peptide" evidence="8">
    <location>
        <begin position="1"/>
        <end position="24"/>
    </location>
</feature>
<protein>
    <recommendedName>
        <fullName evidence="9">Protein kinase domain-containing protein</fullName>
    </recommendedName>
</protein>
<evidence type="ECO:0000256" key="5">
    <source>
        <dbReference type="ARBA" id="ARBA00022989"/>
    </source>
</evidence>
<accession>A0ABR0WS26</accession>
<evidence type="ECO:0000256" key="8">
    <source>
        <dbReference type="SAM" id="SignalP"/>
    </source>
</evidence>
<dbReference type="Pfam" id="PF00560">
    <property type="entry name" value="LRR_1"/>
    <property type="match status" value="1"/>
</dbReference>
<evidence type="ECO:0000256" key="7">
    <source>
        <dbReference type="SAM" id="MobiDB-lite"/>
    </source>
</evidence>
<dbReference type="Gene3D" id="3.80.10.10">
    <property type="entry name" value="Ribonuclease Inhibitor"/>
    <property type="match status" value="2"/>
</dbReference>
<dbReference type="SUPFAM" id="SSF52058">
    <property type="entry name" value="L domain-like"/>
    <property type="match status" value="1"/>
</dbReference>
<dbReference type="Pfam" id="PF13516">
    <property type="entry name" value="LRR_6"/>
    <property type="match status" value="1"/>
</dbReference>
<dbReference type="InterPro" id="IPR001245">
    <property type="entry name" value="Ser-Thr/Tyr_kinase_cat_dom"/>
</dbReference>
<dbReference type="EMBL" id="JABTTQ020000009">
    <property type="protein sequence ID" value="KAK6150020.1"/>
    <property type="molecule type" value="Genomic_DNA"/>
</dbReference>
<dbReference type="InterPro" id="IPR046959">
    <property type="entry name" value="PRK1-6/SRF4-like"/>
</dbReference>
<keyword evidence="11" id="KW-1185">Reference proteome</keyword>
<dbReference type="InterPro" id="IPR000719">
    <property type="entry name" value="Prot_kinase_dom"/>
</dbReference>
<evidence type="ECO:0000256" key="2">
    <source>
        <dbReference type="ARBA" id="ARBA00022614"/>
    </source>
</evidence>
<evidence type="ECO:0000256" key="6">
    <source>
        <dbReference type="ARBA" id="ARBA00023136"/>
    </source>
</evidence>
<dbReference type="Pfam" id="PF07714">
    <property type="entry name" value="PK_Tyr_Ser-Thr"/>
    <property type="match status" value="1"/>
</dbReference>
<name>A0ABR0WS26_REHGL</name>
<dbReference type="SUPFAM" id="SSF56112">
    <property type="entry name" value="Protein kinase-like (PK-like)"/>
    <property type="match status" value="1"/>
</dbReference>
<sequence length="688" mass="76681">MKTLFLKSTLLFFTLIFLTQPSHSSSTCNNNTTSDQILLSKAFASVSNFNISWISKNCSISEINLSSRNLTGTISWKFFRNMTRLRTLDLSNNSLTGSVSPSIWFLPSLAEIDLSRNRLGGPIGFSKPGLLVKPSPVRKINLSFNRFKNFTYFSNFRSLNFLNLSHNDFQGGFGLPFWFKNLTNLETLDISGCNVTGNLKVISGLQFLKYLDISGNHFIGKFPDDFPKLGGLKFLNISFNNFSGFLDSKNVQKFGNSAFIHAGNFNFITRNNNITTTPDLHIKHHHSSPGPLHHKAPEQNPEKIIKNKHKPRSKTRKKLILATSLASSSSSLLLLSIAIFTYKKRKSARQKNKWSISKPIQIPFRVEKSGPFSFETESGSSWVADIKEPTSAPVVMFEKPLMNLTFKDLIFATSHFGKESLLAEGRCGPLYRAVLPGDLHVAIKVLENARGVSHDDAVAMFEDFSRLKHPNLLPVSGYCIAGKEKLVLYEFMANGDLQRWLHELPAGAPNVEDWSTDTWEIQTGAHTASPEKLEWHTRHRIAVGVARGLAYLHHARSKPLVHGHLVLSNILLSDDFEPRIADFGVSRDRDGGSTEDDVYSFGVVLVELLTGRAGLSESIDWVRRLVRDGNGASALDARLRGYGDSVSEMAECLRVGYLCTAEAPGKRPTMQQVLGLLKEIHPSPLECI</sequence>
<gene>
    <name evidence="10" type="ORF">DH2020_017545</name>
</gene>
<dbReference type="PROSITE" id="PS50011">
    <property type="entry name" value="PROTEIN_KINASE_DOM"/>
    <property type="match status" value="1"/>
</dbReference>
<evidence type="ECO:0000313" key="10">
    <source>
        <dbReference type="EMBL" id="KAK6150020.1"/>
    </source>
</evidence>
<comment type="subcellular location">
    <subcellularLocation>
        <location evidence="1">Membrane</location>
    </subcellularLocation>
</comment>